<dbReference type="InterPro" id="IPR014173">
    <property type="entry name" value="Pept_C11_CLOspp"/>
</dbReference>
<proteinExistence type="predicted"/>
<dbReference type="Gene3D" id="3.40.50.11970">
    <property type="match status" value="1"/>
</dbReference>
<protein>
    <submittedName>
        <fullName evidence="2">Clostripain</fullName>
    </submittedName>
</protein>
<sequence length="529" mass="59669">MLKNKLSVMLGAVLFSFSLIGARPVYAKTVNNSNKSDLKTVQREVEKAKSSGQKVTIMYYCDADNNLESSLLSDIQEMKTGYQDNPNLNLVGLVDRTPEYTNNKSVLGENFSDTRLYKIEHNKTTRLSGKNEFPEITLKGNYEANMGDPNVLKKFINYCKANYKADKYVLIMSNHGGGAREKLKIDPNLKKAICWDDTNDSDCLYMAEISDNLTSKESVDVLAFDACLMGTAEVAYQYKPGNGGFSADSLVASAPSVWGAGFKYDKILSRIKSGNQVSNENDSILGGKEKTFDPETITNKELGALFVEEQKDSTKNSVYGDDQQLSYYDLTKADEVKNEIDKLAVNLSKENEKAEVEKLRGSKDTDVKLMHYFDENEQDDWASYPYFDVYDLCEKISQGKNFSKETKLLATNCMNKIDEMIGYSFGNSNYQGFKEGKNGLSIFMPDGKGKYLFKDYFGRTIGSSSYFKLQTWYNSIDTAKADMPPYGKLRWCKDGQNSKVNKVGNWFELLDSWFDNSNDSKGGVNHYQW</sequence>
<dbReference type="RefSeq" id="WP_343760579.1">
    <property type="nucleotide sequence ID" value="NZ_BAAACG010000008.1"/>
</dbReference>
<dbReference type="Pfam" id="PF03415">
    <property type="entry name" value="Peptidase_C11"/>
    <property type="match status" value="1"/>
</dbReference>
<organism evidence="2 3">
    <name type="scientific">Clostridium oceanicum</name>
    <dbReference type="NCBI Taxonomy" id="1543"/>
    <lineage>
        <taxon>Bacteria</taxon>
        <taxon>Bacillati</taxon>
        <taxon>Bacillota</taxon>
        <taxon>Clostridia</taxon>
        <taxon>Eubacteriales</taxon>
        <taxon>Clostridiaceae</taxon>
        <taxon>Clostridium</taxon>
    </lineage>
</organism>
<evidence type="ECO:0000256" key="1">
    <source>
        <dbReference type="SAM" id="SignalP"/>
    </source>
</evidence>
<keyword evidence="1" id="KW-0732">Signal</keyword>
<accession>A0ABN1JFF3</accession>
<dbReference type="InterPro" id="IPR005077">
    <property type="entry name" value="Peptidase_C11"/>
</dbReference>
<name>A0ABN1JFF3_9CLOT</name>
<feature type="signal peptide" evidence="1">
    <location>
        <begin position="1"/>
        <end position="27"/>
    </location>
</feature>
<dbReference type="PANTHER" id="PTHR37835:SF1">
    <property type="entry name" value="ALPHA-CLOSTRIPAIN"/>
    <property type="match status" value="1"/>
</dbReference>
<gene>
    <name evidence="2" type="primary">cloSI_1</name>
    <name evidence="2" type="ORF">GCM10008906_16020</name>
</gene>
<evidence type="ECO:0000313" key="2">
    <source>
        <dbReference type="EMBL" id="GAA0738526.1"/>
    </source>
</evidence>
<dbReference type="EMBL" id="BAAACG010000008">
    <property type="protein sequence ID" value="GAA0738526.1"/>
    <property type="molecule type" value="Genomic_DNA"/>
</dbReference>
<evidence type="ECO:0000313" key="3">
    <source>
        <dbReference type="Proteomes" id="UP001501510"/>
    </source>
</evidence>
<reference evidence="2 3" key="1">
    <citation type="journal article" date="2019" name="Int. J. Syst. Evol. Microbiol.">
        <title>The Global Catalogue of Microorganisms (GCM) 10K type strain sequencing project: providing services to taxonomists for standard genome sequencing and annotation.</title>
        <authorList>
            <consortium name="The Broad Institute Genomics Platform"/>
            <consortium name="The Broad Institute Genome Sequencing Center for Infectious Disease"/>
            <person name="Wu L."/>
            <person name="Ma J."/>
        </authorList>
    </citation>
    <scope>NUCLEOTIDE SEQUENCE [LARGE SCALE GENOMIC DNA]</scope>
    <source>
        <strain evidence="2 3">JCM 1407</strain>
    </source>
</reference>
<dbReference type="NCBIfam" id="TIGR02806">
    <property type="entry name" value="clostrip"/>
    <property type="match status" value="1"/>
</dbReference>
<comment type="caution">
    <text evidence="2">The sequence shown here is derived from an EMBL/GenBank/DDBJ whole genome shotgun (WGS) entry which is preliminary data.</text>
</comment>
<dbReference type="Proteomes" id="UP001501510">
    <property type="component" value="Unassembled WGS sequence"/>
</dbReference>
<feature type="chain" id="PRO_5046532182" evidence="1">
    <location>
        <begin position="28"/>
        <end position="529"/>
    </location>
</feature>
<keyword evidence="3" id="KW-1185">Reference proteome</keyword>
<dbReference type="PANTHER" id="PTHR37835">
    <property type="entry name" value="ALPHA-CLOSTRIPAIN"/>
    <property type="match status" value="1"/>
</dbReference>